<organism evidence="1 2">
    <name type="scientific">Chengkuizengella marina</name>
    <dbReference type="NCBI Taxonomy" id="2507566"/>
    <lineage>
        <taxon>Bacteria</taxon>
        <taxon>Bacillati</taxon>
        <taxon>Bacillota</taxon>
        <taxon>Bacilli</taxon>
        <taxon>Bacillales</taxon>
        <taxon>Paenibacillaceae</taxon>
        <taxon>Chengkuizengella</taxon>
    </lineage>
</organism>
<accession>A0A6N9Q334</accession>
<dbReference type="EMBL" id="SIJB01000023">
    <property type="protein sequence ID" value="NBI29196.1"/>
    <property type="molecule type" value="Genomic_DNA"/>
</dbReference>
<dbReference type="OrthoDB" id="9815953at2"/>
<dbReference type="AlphaFoldDB" id="A0A6N9Q334"/>
<dbReference type="NCBIfam" id="TIGR02841">
    <property type="entry name" value="spore_YyaC"/>
    <property type="match status" value="1"/>
</dbReference>
<dbReference type="InterPro" id="IPR009665">
    <property type="entry name" value="YyaC"/>
</dbReference>
<protein>
    <submittedName>
        <fullName evidence="1">Spore protease YyaC</fullName>
    </submittedName>
</protein>
<dbReference type="Pfam" id="PF06866">
    <property type="entry name" value="DUF1256"/>
    <property type="match status" value="1"/>
</dbReference>
<dbReference type="SUPFAM" id="SSF53163">
    <property type="entry name" value="HybD-like"/>
    <property type="match status" value="1"/>
</dbReference>
<keyword evidence="2" id="KW-1185">Reference proteome</keyword>
<sequence>MKLGSKNNKLTSKSYKVSYKDPDHKKQLTNGVYQLLSTEVSDRKIVVLCIGSDRSTGDSLGPLVGYHLSQFNNCTFDIYGTLEEPVHAVNLNDKLSDIKNKYHNPFIIAVDACLGKLTSVGYIQVGSGPLKPGAGVNKSLPSVGNIHVTGIVNVSGFMEYFVLQNTRLNLVVEMSKIIAHSIQYSTQYLEHQSYNRTI</sequence>
<evidence type="ECO:0000313" key="1">
    <source>
        <dbReference type="EMBL" id="NBI29196.1"/>
    </source>
</evidence>
<gene>
    <name evidence="1" type="primary">yyaC</name>
    <name evidence="1" type="ORF">ERL59_09515</name>
</gene>
<dbReference type="GO" id="GO:0006508">
    <property type="term" value="P:proteolysis"/>
    <property type="evidence" value="ECO:0007669"/>
    <property type="project" value="UniProtKB-KW"/>
</dbReference>
<dbReference type="InterPro" id="IPR023430">
    <property type="entry name" value="Pept_HybD-like_dom_sf"/>
</dbReference>
<keyword evidence="1" id="KW-0645">Protease</keyword>
<reference evidence="1 2" key="1">
    <citation type="submission" date="2019-01" db="EMBL/GenBank/DDBJ databases">
        <title>Chengkuizengella sp. nov., isolated from deep-sea sediment of East Pacific Ocean.</title>
        <authorList>
            <person name="Yang J."/>
            <person name="Lai Q."/>
            <person name="Shao Z."/>
        </authorList>
    </citation>
    <scope>NUCLEOTIDE SEQUENCE [LARGE SCALE GENOMIC DNA]</scope>
    <source>
        <strain evidence="1 2">YPA3-1-1</strain>
    </source>
</reference>
<keyword evidence="1" id="KW-0378">Hydrolase</keyword>
<dbReference type="GO" id="GO:0008233">
    <property type="term" value="F:peptidase activity"/>
    <property type="evidence" value="ECO:0007669"/>
    <property type="project" value="UniProtKB-KW"/>
</dbReference>
<proteinExistence type="predicted"/>
<comment type="caution">
    <text evidence="1">The sequence shown here is derived from an EMBL/GenBank/DDBJ whole genome shotgun (WGS) entry which is preliminary data.</text>
</comment>
<name>A0A6N9Q334_9BACL</name>
<evidence type="ECO:0000313" key="2">
    <source>
        <dbReference type="Proteomes" id="UP000448943"/>
    </source>
</evidence>
<dbReference type="Proteomes" id="UP000448943">
    <property type="component" value="Unassembled WGS sequence"/>
</dbReference>
<dbReference type="RefSeq" id="WP_160646003.1">
    <property type="nucleotide sequence ID" value="NZ_SIJB01000023.1"/>
</dbReference>